<keyword evidence="8" id="KW-1185">Reference proteome</keyword>
<dbReference type="Proteomes" id="UP001501496">
    <property type="component" value="Unassembled WGS sequence"/>
</dbReference>
<dbReference type="SUPFAM" id="SSF88659">
    <property type="entry name" value="Sigma3 and sigma4 domains of RNA polymerase sigma factors"/>
    <property type="match status" value="1"/>
</dbReference>
<dbReference type="PANTHER" id="PTHR43133">
    <property type="entry name" value="RNA POLYMERASE ECF-TYPE SIGMA FACTO"/>
    <property type="match status" value="1"/>
</dbReference>
<dbReference type="RefSeq" id="WP_344788997.1">
    <property type="nucleotide sequence ID" value="NZ_BAABCA010000006.1"/>
</dbReference>
<gene>
    <name evidence="7" type="ORF">GCM10022291_28620</name>
</gene>
<evidence type="ECO:0000259" key="5">
    <source>
        <dbReference type="Pfam" id="PF04542"/>
    </source>
</evidence>
<evidence type="ECO:0000256" key="2">
    <source>
        <dbReference type="ARBA" id="ARBA00023015"/>
    </source>
</evidence>
<dbReference type="Pfam" id="PF04542">
    <property type="entry name" value="Sigma70_r2"/>
    <property type="match status" value="1"/>
</dbReference>
<dbReference type="InterPro" id="IPR007627">
    <property type="entry name" value="RNA_pol_sigma70_r2"/>
</dbReference>
<dbReference type="NCBIfam" id="TIGR02985">
    <property type="entry name" value="Sig70_bacteroi1"/>
    <property type="match status" value="1"/>
</dbReference>
<evidence type="ECO:0000256" key="1">
    <source>
        <dbReference type="ARBA" id="ARBA00010641"/>
    </source>
</evidence>
<organism evidence="7 8">
    <name type="scientific">Postechiella marina</name>
    <dbReference type="NCBI Taxonomy" id="943941"/>
    <lineage>
        <taxon>Bacteria</taxon>
        <taxon>Pseudomonadati</taxon>
        <taxon>Bacteroidota</taxon>
        <taxon>Flavobacteriia</taxon>
        <taxon>Flavobacteriales</taxon>
        <taxon>Flavobacteriaceae</taxon>
        <taxon>Postechiella</taxon>
    </lineage>
</organism>
<dbReference type="Gene3D" id="1.10.1740.10">
    <property type="match status" value="1"/>
</dbReference>
<keyword evidence="4" id="KW-0804">Transcription</keyword>
<evidence type="ECO:0000313" key="7">
    <source>
        <dbReference type="EMBL" id="GAA4238378.1"/>
    </source>
</evidence>
<dbReference type="InterPro" id="IPR039425">
    <property type="entry name" value="RNA_pol_sigma-70-like"/>
</dbReference>
<evidence type="ECO:0000259" key="6">
    <source>
        <dbReference type="Pfam" id="PF08281"/>
    </source>
</evidence>
<dbReference type="InterPro" id="IPR014284">
    <property type="entry name" value="RNA_pol_sigma-70_dom"/>
</dbReference>
<name>A0ABP8CEP1_9FLAO</name>
<dbReference type="SUPFAM" id="SSF88946">
    <property type="entry name" value="Sigma2 domain of RNA polymerase sigma factors"/>
    <property type="match status" value="1"/>
</dbReference>
<sequence length="183" mass="21532">MKVVKKNNVSLDHYKKLFDTFYTSLCVFSNKYTNNIEISKDIVQEVFIKIWKEQIILKDDFNVKGYLYTIVKNKSLDYLKSKEYKNHVKVNNDINLSLLTSQTYFEKHVLIEETSRLVNQAVNTLPYKCKRIIHLSLKGLGNKQISEELSISLNTVKTQKRIAYQKLRPLLKSAYLLVLNLFF</sequence>
<dbReference type="InterPro" id="IPR013249">
    <property type="entry name" value="RNA_pol_sigma70_r4_t2"/>
</dbReference>
<comment type="caution">
    <text evidence="7">The sequence shown here is derived from an EMBL/GenBank/DDBJ whole genome shotgun (WGS) entry which is preliminary data.</text>
</comment>
<dbReference type="NCBIfam" id="TIGR02937">
    <property type="entry name" value="sigma70-ECF"/>
    <property type="match status" value="1"/>
</dbReference>
<dbReference type="InterPro" id="IPR014327">
    <property type="entry name" value="RNA_pol_sigma70_bacteroid"/>
</dbReference>
<accession>A0ABP8CEP1</accession>
<proteinExistence type="inferred from homology"/>
<feature type="domain" description="RNA polymerase sigma factor 70 region 4 type 2" evidence="6">
    <location>
        <begin position="117"/>
        <end position="167"/>
    </location>
</feature>
<evidence type="ECO:0000313" key="8">
    <source>
        <dbReference type="Proteomes" id="UP001501496"/>
    </source>
</evidence>
<dbReference type="InterPro" id="IPR036388">
    <property type="entry name" value="WH-like_DNA-bd_sf"/>
</dbReference>
<keyword evidence="3" id="KW-0731">Sigma factor</keyword>
<dbReference type="Gene3D" id="1.10.10.10">
    <property type="entry name" value="Winged helix-like DNA-binding domain superfamily/Winged helix DNA-binding domain"/>
    <property type="match status" value="1"/>
</dbReference>
<protein>
    <submittedName>
        <fullName evidence="7">RNA polymerase sigma-70 factor</fullName>
    </submittedName>
</protein>
<dbReference type="PANTHER" id="PTHR43133:SF46">
    <property type="entry name" value="RNA POLYMERASE SIGMA-70 FACTOR ECF SUBFAMILY"/>
    <property type="match status" value="1"/>
</dbReference>
<dbReference type="Pfam" id="PF08281">
    <property type="entry name" value="Sigma70_r4_2"/>
    <property type="match status" value="1"/>
</dbReference>
<feature type="domain" description="RNA polymerase sigma-70 region 2" evidence="5">
    <location>
        <begin position="25"/>
        <end position="82"/>
    </location>
</feature>
<dbReference type="EMBL" id="BAABCA010000006">
    <property type="protein sequence ID" value="GAA4238378.1"/>
    <property type="molecule type" value="Genomic_DNA"/>
</dbReference>
<comment type="similarity">
    <text evidence="1">Belongs to the sigma-70 factor family. ECF subfamily.</text>
</comment>
<keyword evidence="2" id="KW-0805">Transcription regulation</keyword>
<reference evidence="8" key="1">
    <citation type="journal article" date="2019" name="Int. J. Syst. Evol. Microbiol.">
        <title>The Global Catalogue of Microorganisms (GCM) 10K type strain sequencing project: providing services to taxonomists for standard genome sequencing and annotation.</title>
        <authorList>
            <consortium name="The Broad Institute Genomics Platform"/>
            <consortium name="The Broad Institute Genome Sequencing Center for Infectious Disease"/>
            <person name="Wu L."/>
            <person name="Ma J."/>
        </authorList>
    </citation>
    <scope>NUCLEOTIDE SEQUENCE [LARGE SCALE GENOMIC DNA]</scope>
    <source>
        <strain evidence="8">JCM 17630</strain>
    </source>
</reference>
<dbReference type="InterPro" id="IPR013325">
    <property type="entry name" value="RNA_pol_sigma_r2"/>
</dbReference>
<dbReference type="InterPro" id="IPR013324">
    <property type="entry name" value="RNA_pol_sigma_r3/r4-like"/>
</dbReference>
<evidence type="ECO:0000256" key="3">
    <source>
        <dbReference type="ARBA" id="ARBA00023082"/>
    </source>
</evidence>
<evidence type="ECO:0000256" key="4">
    <source>
        <dbReference type="ARBA" id="ARBA00023163"/>
    </source>
</evidence>